<feature type="region of interest" description="Disordered" evidence="1">
    <location>
        <begin position="1"/>
        <end position="29"/>
    </location>
</feature>
<dbReference type="Pfam" id="PF13649">
    <property type="entry name" value="Methyltransf_25"/>
    <property type="match status" value="1"/>
</dbReference>
<dbReference type="InterPro" id="IPR029063">
    <property type="entry name" value="SAM-dependent_MTases_sf"/>
</dbReference>
<proteinExistence type="predicted"/>
<sequence>MHQLLAPSAVWKSRPNREHRGPRAPTQTPYNGVACKMLGEMLVVFALLMASCRIHQGKGGDGNVKNGQGLLKRLSSSGKLKRVSSVADDLLVLKSIWFNKASGDDHAERLENFYGPQAEAYDNFRSKFLWGRKPMLAACAARLADKTDLVWVDLGGGTGENVDMMAEYLPLENFKTIYVVDLCKSLCEQAKKKVDANGWKNVVVVEGDACTFKPPAEKVTLVTFSYSLSMIPPFNAAVDRAISYLDPSIGLLGVADFYVPSKYDLPLRQMSWLRRFFWRATFDTDNIDIGPERRNYLDHRLSRVWEMNSEGSIPYVPFLRAPYYVWVGHVPQLATVMTENKVEAPPMFPPTFLYTMSWEDPRPDMEVLKINNDDTVLTLTSGGCNSLNLLLHGAGHVVSVDCNPAQSALLELKATGIRQLQFEDFWQLFGEGKHSKMEQLYETKLAPFLTQTSHKFWKDRLWYFTQGLYYQGGMGKVVYYVQLFSKLFGMGGAMDKLANAPTLAQQRSAWDSAWFVRFCSNAPAWLVDVSTRIIAILCFNRFVMWFGAGVPCKQYKLIHKDGLRISTYVARTFDGAARSSHLRKDNYFYYNCCTGRFVRDNCPSYLVKENFTALKNGLIDNLTIATGTFMDALTSRTYTKVILMDHVDWQDTAQARVLAATLAKHVAPGGRVIWRSAALCPPYTRIIREAGFEVKCLQRADEGYMDRVNMYSSFYVAVRKPSRAQ</sequence>
<dbReference type="InterPro" id="IPR041698">
    <property type="entry name" value="Methyltransf_25"/>
</dbReference>
<evidence type="ECO:0000313" key="4">
    <source>
        <dbReference type="Proteomes" id="UP001491310"/>
    </source>
</evidence>
<keyword evidence="4" id="KW-1185">Reference proteome</keyword>
<evidence type="ECO:0000259" key="2">
    <source>
        <dbReference type="Pfam" id="PF13649"/>
    </source>
</evidence>
<organism evidence="3 4">
    <name type="scientific">Coccomyxa subellipsoidea</name>
    <dbReference type="NCBI Taxonomy" id="248742"/>
    <lineage>
        <taxon>Eukaryota</taxon>
        <taxon>Viridiplantae</taxon>
        <taxon>Chlorophyta</taxon>
        <taxon>core chlorophytes</taxon>
        <taxon>Trebouxiophyceae</taxon>
        <taxon>Trebouxiophyceae incertae sedis</taxon>
        <taxon>Coccomyxaceae</taxon>
        <taxon>Coccomyxa</taxon>
    </lineage>
</organism>
<dbReference type="CDD" id="cd02440">
    <property type="entry name" value="AdoMet_MTases"/>
    <property type="match status" value="1"/>
</dbReference>
<dbReference type="PANTHER" id="PTHR47473">
    <property type="entry name" value="BTA1P"/>
    <property type="match status" value="1"/>
</dbReference>
<dbReference type="Pfam" id="PF11899">
    <property type="entry name" value="DUF3419"/>
    <property type="match status" value="1"/>
</dbReference>
<feature type="domain" description="Methyltransferase" evidence="2">
    <location>
        <begin position="152"/>
        <end position="247"/>
    </location>
</feature>
<protein>
    <recommendedName>
        <fullName evidence="2">Methyltransferase domain-containing protein</fullName>
    </recommendedName>
</protein>
<name>A0ABR2Z4N2_9CHLO</name>
<dbReference type="PANTHER" id="PTHR47473:SF1">
    <property type="entry name" value="METHYLTRANSFERASE DOMAIN-CONTAINING PROTEIN"/>
    <property type="match status" value="1"/>
</dbReference>
<dbReference type="Gene3D" id="3.40.50.150">
    <property type="entry name" value="Vaccinia Virus protein VP39"/>
    <property type="match status" value="1"/>
</dbReference>
<gene>
    <name evidence="3" type="ORF">WJX75_009767</name>
</gene>
<comment type="caution">
    <text evidence="3">The sequence shown here is derived from an EMBL/GenBank/DDBJ whole genome shotgun (WGS) entry which is preliminary data.</text>
</comment>
<dbReference type="EMBL" id="JALJOT010000001">
    <property type="protein sequence ID" value="KAK9919153.1"/>
    <property type="molecule type" value="Genomic_DNA"/>
</dbReference>
<evidence type="ECO:0000313" key="3">
    <source>
        <dbReference type="EMBL" id="KAK9919153.1"/>
    </source>
</evidence>
<dbReference type="Proteomes" id="UP001491310">
    <property type="component" value="Unassembled WGS sequence"/>
</dbReference>
<accession>A0ABR2Z4N2</accession>
<dbReference type="InterPro" id="IPR021829">
    <property type="entry name" value="DUF3419"/>
</dbReference>
<reference evidence="3 4" key="1">
    <citation type="journal article" date="2024" name="Nat. Commun.">
        <title>Phylogenomics reveals the evolutionary origins of lichenization in chlorophyte algae.</title>
        <authorList>
            <person name="Puginier C."/>
            <person name="Libourel C."/>
            <person name="Otte J."/>
            <person name="Skaloud P."/>
            <person name="Haon M."/>
            <person name="Grisel S."/>
            <person name="Petersen M."/>
            <person name="Berrin J.G."/>
            <person name="Delaux P.M."/>
            <person name="Dal Grande F."/>
            <person name="Keller J."/>
        </authorList>
    </citation>
    <scope>NUCLEOTIDE SEQUENCE [LARGE SCALE GENOMIC DNA]</scope>
    <source>
        <strain evidence="3 4">SAG 216-7</strain>
    </source>
</reference>
<evidence type="ECO:0000256" key="1">
    <source>
        <dbReference type="SAM" id="MobiDB-lite"/>
    </source>
</evidence>
<dbReference type="SUPFAM" id="SSF53335">
    <property type="entry name" value="S-adenosyl-L-methionine-dependent methyltransferases"/>
    <property type="match status" value="2"/>
</dbReference>